<reference evidence="1 2" key="1">
    <citation type="submission" date="2023-10" db="EMBL/GenBank/DDBJ databases">
        <title>Chromosome-scale genome assembly provides insights into flower coloration mechanisms of Canna indica.</title>
        <authorList>
            <person name="Li C."/>
        </authorList>
    </citation>
    <scope>NUCLEOTIDE SEQUENCE [LARGE SCALE GENOMIC DNA]</scope>
    <source>
        <tissue evidence="1">Flower</tissue>
    </source>
</reference>
<organism evidence="1 2">
    <name type="scientific">Canna indica</name>
    <name type="common">Indian-shot</name>
    <dbReference type="NCBI Taxonomy" id="4628"/>
    <lineage>
        <taxon>Eukaryota</taxon>
        <taxon>Viridiplantae</taxon>
        <taxon>Streptophyta</taxon>
        <taxon>Embryophyta</taxon>
        <taxon>Tracheophyta</taxon>
        <taxon>Spermatophyta</taxon>
        <taxon>Magnoliopsida</taxon>
        <taxon>Liliopsida</taxon>
        <taxon>Zingiberales</taxon>
        <taxon>Cannaceae</taxon>
        <taxon>Canna</taxon>
    </lineage>
</organism>
<gene>
    <name evidence="1" type="ORF">Cni_G17441</name>
</gene>
<dbReference type="AlphaFoldDB" id="A0AAQ3KH48"/>
<accession>A0AAQ3KH48</accession>
<name>A0AAQ3KH48_9LILI</name>
<evidence type="ECO:0000313" key="1">
    <source>
        <dbReference type="EMBL" id="WOL08688.1"/>
    </source>
</evidence>
<protein>
    <recommendedName>
        <fullName evidence="3">Reverse transcriptase</fullName>
    </recommendedName>
</protein>
<keyword evidence="2" id="KW-1185">Reference proteome</keyword>
<dbReference type="EMBL" id="CP136894">
    <property type="protein sequence ID" value="WOL08688.1"/>
    <property type="molecule type" value="Genomic_DNA"/>
</dbReference>
<evidence type="ECO:0008006" key="3">
    <source>
        <dbReference type="Google" id="ProtNLM"/>
    </source>
</evidence>
<proteinExistence type="predicted"/>
<evidence type="ECO:0000313" key="2">
    <source>
        <dbReference type="Proteomes" id="UP001327560"/>
    </source>
</evidence>
<dbReference type="Proteomes" id="UP001327560">
    <property type="component" value="Chromosome 5"/>
</dbReference>
<sequence length="119" mass="13390">MRKNWISTLSLDERILENERDIVNALSSFFKSSLGTMNQCRLSPDWSRIYPLADINLSSLVATCTKSEILSCIKELGSDKAPGPDGLTVEFFIHAWSIIGVDINNIINEIMRGRETEID</sequence>